<evidence type="ECO:0000256" key="1">
    <source>
        <dbReference type="ARBA" id="ARBA00004651"/>
    </source>
</evidence>
<feature type="transmembrane region" description="Helical" evidence="9">
    <location>
        <begin position="31"/>
        <end position="54"/>
    </location>
</feature>
<dbReference type="Gene3D" id="1.20.1070.10">
    <property type="entry name" value="Rhodopsin 7-helix transmembrane proteins"/>
    <property type="match status" value="1"/>
</dbReference>
<keyword evidence="5" id="KW-0297">G-protein coupled receptor</keyword>
<sequence length="365" mass="40954">MDTTEESFADATTAGSSTEHQYSTQYKVSTVALFAACTVIIAGLNALVIISFLFKGIPRTQSNFYMFQLAIADGLLGLSMPINMLSSISYALSKNTPYCAFETLWTVSCVMASGFGILCLTRDRFQALRYPLVYDSDMTTKRYIASTLLVWLIPVSVFFVLPQIWFQGLEDTPLKTCYTLYILKREFVAYIFLPICFMLNGSVSTVYVLILKMAVKQSRAVGAGALDQAEVKRKSQRRILKTATLVLVPFFICWMSWCFTAAAIVYDDHEYNIPGAKFVFLQYSAYLVILTSAVNPIIYAARMPEYRRAFKACLGCSAQLVSTVLKTRKVQTIGEEDVEDKNECEQGNAEHAKRTCFLADQEKKI</sequence>
<reference evidence="13" key="1">
    <citation type="submission" date="2012-12" db="EMBL/GenBank/DDBJ databases">
        <authorList>
            <person name="Hellsten U."/>
            <person name="Grimwood J."/>
            <person name="Chapman J.A."/>
            <person name="Shapiro H."/>
            <person name="Aerts A."/>
            <person name="Otillar R.P."/>
            <person name="Terry A.Y."/>
            <person name="Boore J.L."/>
            <person name="Simakov O."/>
            <person name="Marletaz F."/>
            <person name="Cho S.-J."/>
            <person name="Edsinger-Gonzales E."/>
            <person name="Havlak P."/>
            <person name="Kuo D.-H."/>
            <person name="Larsson T."/>
            <person name="Lv J."/>
            <person name="Arendt D."/>
            <person name="Savage R."/>
            <person name="Osoegawa K."/>
            <person name="de Jong P."/>
            <person name="Lindberg D.R."/>
            <person name="Seaver E.C."/>
            <person name="Weisblat D.A."/>
            <person name="Putnam N.H."/>
            <person name="Grigoriev I.V."/>
            <person name="Rokhsar D.S."/>
        </authorList>
    </citation>
    <scope>NUCLEOTIDE SEQUENCE</scope>
    <source>
        <strain evidence="13">I ESC-2004</strain>
    </source>
</reference>
<evidence type="ECO:0000313" key="12">
    <source>
        <dbReference type="EnsemblMetazoa" id="CapteP195578"/>
    </source>
</evidence>
<dbReference type="Pfam" id="PF00001">
    <property type="entry name" value="7tm_1"/>
    <property type="match status" value="1"/>
</dbReference>
<reference evidence="11 13" key="2">
    <citation type="journal article" date="2013" name="Nature">
        <title>Insights into bilaterian evolution from three spiralian genomes.</title>
        <authorList>
            <person name="Simakov O."/>
            <person name="Marletaz F."/>
            <person name="Cho S.J."/>
            <person name="Edsinger-Gonzales E."/>
            <person name="Havlak P."/>
            <person name="Hellsten U."/>
            <person name="Kuo D.H."/>
            <person name="Larsson T."/>
            <person name="Lv J."/>
            <person name="Arendt D."/>
            <person name="Savage R."/>
            <person name="Osoegawa K."/>
            <person name="de Jong P."/>
            <person name="Grimwood J."/>
            <person name="Chapman J.A."/>
            <person name="Shapiro H."/>
            <person name="Aerts A."/>
            <person name="Otillar R.P."/>
            <person name="Terry A.Y."/>
            <person name="Boore J.L."/>
            <person name="Grigoriev I.V."/>
            <person name="Lindberg D.R."/>
            <person name="Seaver E.C."/>
            <person name="Weisblat D.A."/>
            <person name="Putnam N.H."/>
            <person name="Rokhsar D.S."/>
        </authorList>
    </citation>
    <scope>NUCLEOTIDE SEQUENCE</scope>
    <source>
        <strain evidence="11 13">I ESC-2004</strain>
    </source>
</reference>
<keyword evidence="13" id="KW-1185">Reference proteome</keyword>
<feature type="transmembrane region" description="Helical" evidence="9">
    <location>
        <begin position="143"/>
        <end position="167"/>
    </location>
</feature>
<feature type="transmembrane region" description="Helical" evidence="9">
    <location>
        <begin position="278"/>
        <end position="301"/>
    </location>
</feature>
<dbReference type="EnsemblMetazoa" id="CapteT195578">
    <property type="protein sequence ID" value="CapteP195578"/>
    <property type="gene ID" value="CapteG195578"/>
</dbReference>
<feature type="transmembrane region" description="Helical" evidence="9">
    <location>
        <begin position="187"/>
        <end position="210"/>
    </location>
</feature>
<gene>
    <name evidence="11" type="ORF">CAPTEDRAFT_195578</name>
</gene>
<dbReference type="InterPro" id="IPR050569">
    <property type="entry name" value="TAAR"/>
</dbReference>
<feature type="transmembrane region" description="Helical" evidence="9">
    <location>
        <begin position="104"/>
        <end position="122"/>
    </location>
</feature>
<dbReference type="SUPFAM" id="SSF81321">
    <property type="entry name" value="Family A G protein-coupled receptor-like"/>
    <property type="match status" value="1"/>
</dbReference>
<evidence type="ECO:0000256" key="9">
    <source>
        <dbReference type="SAM" id="Phobius"/>
    </source>
</evidence>
<feature type="transmembrane region" description="Helical" evidence="9">
    <location>
        <begin position="242"/>
        <end position="266"/>
    </location>
</feature>
<dbReference type="PROSITE" id="PS50262">
    <property type="entry name" value="G_PROTEIN_RECEP_F1_2"/>
    <property type="match status" value="1"/>
</dbReference>
<evidence type="ECO:0000256" key="3">
    <source>
        <dbReference type="ARBA" id="ARBA00022692"/>
    </source>
</evidence>
<feature type="transmembrane region" description="Helical" evidence="9">
    <location>
        <begin position="66"/>
        <end position="92"/>
    </location>
</feature>
<evidence type="ECO:0000256" key="8">
    <source>
        <dbReference type="ARBA" id="ARBA00023224"/>
    </source>
</evidence>
<comment type="subcellular location">
    <subcellularLocation>
        <location evidence="1">Cell membrane</location>
        <topology evidence="1">Multi-pass membrane protein</topology>
    </subcellularLocation>
</comment>
<dbReference type="OMA" id="CHLTIEY"/>
<dbReference type="PRINTS" id="PR00237">
    <property type="entry name" value="GPCRRHODOPSN"/>
</dbReference>
<reference evidence="12" key="3">
    <citation type="submission" date="2015-06" db="UniProtKB">
        <authorList>
            <consortium name="EnsemblMetazoa"/>
        </authorList>
    </citation>
    <scope>IDENTIFICATION</scope>
</reference>
<dbReference type="CDD" id="cd00637">
    <property type="entry name" value="7tm_classA_rhodopsin-like"/>
    <property type="match status" value="1"/>
</dbReference>
<proteinExistence type="predicted"/>
<organism evidence="11">
    <name type="scientific">Capitella teleta</name>
    <name type="common">Polychaete worm</name>
    <dbReference type="NCBI Taxonomy" id="283909"/>
    <lineage>
        <taxon>Eukaryota</taxon>
        <taxon>Metazoa</taxon>
        <taxon>Spiralia</taxon>
        <taxon>Lophotrochozoa</taxon>
        <taxon>Annelida</taxon>
        <taxon>Polychaeta</taxon>
        <taxon>Sedentaria</taxon>
        <taxon>Scolecida</taxon>
        <taxon>Capitellidae</taxon>
        <taxon>Capitella</taxon>
    </lineage>
</organism>
<dbReference type="GO" id="GO:0004930">
    <property type="term" value="F:G protein-coupled receptor activity"/>
    <property type="evidence" value="ECO:0007669"/>
    <property type="project" value="UniProtKB-KW"/>
</dbReference>
<dbReference type="SMART" id="SM01381">
    <property type="entry name" value="7TM_GPCR_Srsx"/>
    <property type="match status" value="1"/>
</dbReference>
<keyword evidence="7" id="KW-0675">Receptor</keyword>
<evidence type="ECO:0000256" key="2">
    <source>
        <dbReference type="ARBA" id="ARBA00022475"/>
    </source>
</evidence>
<dbReference type="OrthoDB" id="6101402at2759"/>
<evidence type="ECO:0000256" key="6">
    <source>
        <dbReference type="ARBA" id="ARBA00023136"/>
    </source>
</evidence>
<name>R7UIS6_CAPTE</name>
<dbReference type="STRING" id="283909.R7UIS6"/>
<dbReference type="EMBL" id="KB303412">
    <property type="protein sequence ID" value="ELU03187.1"/>
    <property type="molecule type" value="Genomic_DNA"/>
</dbReference>
<keyword evidence="3 9" id="KW-0812">Transmembrane</keyword>
<dbReference type="HOGENOM" id="CLU_055888_0_0_1"/>
<keyword evidence="6 9" id="KW-0472">Membrane</keyword>
<evidence type="ECO:0000256" key="4">
    <source>
        <dbReference type="ARBA" id="ARBA00022989"/>
    </source>
</evidence>
<dbReference type="InterPro" id="IPR017452">
    <property type="entry name" value="GPCR_Rhodpsn_7TM"/>
</dbReference>
<evidence type="ECO:0000259" key="10">
    <source>
        <dbReference type="PROSITE" id="PS50262"/>
    </source>
</evidence>
<keyword evidence="2" id="KW-1003">Cell membrane</keyword>
<feature type="domain" description="G-protein coupled receptors family 1 profile" evidence="10">
    <location>
        <begin position="44"/>
        <end position="299"/>
    </location>
</feature>
<keyword evidence="4 9" id="KW-1133">Transmembrane helix</keyword>
<protein>
    <recommendedName>
        <fullName evidence="10">G-protein coupled receptors family 1 profile domain-containing protein</fullName>
    </recommendedName>
</protein>
<dbReference type="PANTHER" id="PTHR24249:SF420">
    <property type="entry name" value="G-PROTEIN COUPLED RECEPTORS FAMILY 1 PROFILE DOMAIN-CONTAINING PROTEIN"/>
    <property type="match status" value="1"/>
</dbReference>
<evidence type="ECO:0000313" key="11">
    <source>
        <dbReference type="EMBL" id="ELU03187.1"/>
    </source>
</evidence>
<evidence type="ECO:0000256" key="5">
    <source>
        <dbReference type="ARBA" id="ARBA00023040"/>
    </source>
</evidence>
<keyword evidence="8" id="KW-0807">Transducer</keyword>
<dbReference type="GO" id="GO:0005886">
    <property type="term" value="C:plasma membrane"/>
    <property type="evidence" value="ECO:0007669"/>
    <property type="project" value="UniProtKB-SubCell"/>
</dbReference>
<dbReference type="EMBL" id="AMQN01008550">
    <property type="status" value="NOT_ANNOTATED_CDS"/>
    <property type="molecule type" value="Genomic_DNA"/>
</dbReference>
<dbReference type="AlphaFoldDB" id="R7UIS6"/>
<accession>R7UIS6</accession>
<dbReference type="InterPro" id="IPR000276">
    <property type="entry name" value="GPCR_Rhodpsn"/>
</dbReference>
<evidence type="ECO:0000256" key="7">
    <source>
        <dbReference type="ARBA" id="ARBA00023170"/>
    </source>
</evidence>
<evidence type="ECO:0000313" key="13">
    <source>
        <dbReference type="Proteomes" id="UP000014760"/>
    </source>
</evidence>
<dbReference type="Proteomes" id="UP000014760">
    <property type="component" value="Unassembled WGS sequence"/>
</dbReference>
<dbReference type="PANTHER" id="PTHR24249">
    <property type="entry name" value="HISTAMINE RECEPTOR-RELATED G-PROTEIN COUPLED RECEPTOR"/>
    <property type="match status" value="1"/>
</dbReference>